<gene>
    <name evidence="2" type="ORF">DNG_02698</name>
</gene>
<name>A0AAE8SSW5_9PEZI</name>
<keyword evidence="3" id="KW-1185">Reference proteome</keyword>
<sequence length="549" mass="61873">MLQQKIIRRLLAQRASRSPMASRTFIHHITYTPNSRPQLPFLSTPSKKPVQARYLTTETKKWIKHEVLLGFRYTFVLWGVILGVLVIYWSVNQEVLERKFPSPHEWSFLTRVYFRGAIQEPNRPELLRVDWVRVIDTALKTLRRLEDPNVDGADVKELVEGSVYIDGVGKLGLDITAKSEEWRRGYYETLMLTARAAEQLDGHVVDKIRRYVFPADMVLGPSNPHPKPIPLGAPSAPKEEDCEPAYEPAENWYLRILTTKGFNSKQKMDAALAYASFMDFKKMPDAAESMYRWALAIATEDLPEPLPYDPETLALDEKAGNPSANLITALTAFATHMASAGDVSAALPIFASVLKARRNLPDHPPPSKRSISRPSLYQTILKFIQPPAYPPPPPDGTSPPWRDPQELCEEAGLGLYIGEILFATRDQEGGIAWTREAVDGAEEQLRDVIDEKGADAARKTCKECLSTGLYNWSTMAAKLAQEEAARKEAEKEKKAGSRFALWSKAKEEEAEGGRWVAEEGVVRERIRRTRGLLEETTPQENFLTALFKV</sequence>
<keyword evidence="1" id="KW-0812">Transmembrane</keyword>
<reference evidence="2" key="1">
    <citation type="submission" date="2018-03" db="EMBL/GenBank/DDBJ databases">
        <authorList>
            <person name="Guldener U."/>
        </authorList>
    </citation>
    <scope>NUCLEOTIDE SEQUENCE</scope>
</reference>
<dbReference type="EMBL" id="ONZQ02000003">
    <property type="protein sequence ID" value="SPN99846.1"/>
    <property type="molecule type" value="Genomic_DNA"/>
</dbReference>
<keyword evidence="1" id="KW-0472">Membrane</keyword>
<evidence type="ECO:0008006" key="4">
    <source>
        <dbReference type="Google" id="ProtNLM"/>
    </source>
</evidence>
<evidence type="ECO:0000256" key="1">
    <source>
        <dbReference type="SAM" id="Phobius"/>
    </source>
</evidence>
<evidence type="ECO:0000313" key="2">
    <source>
        <dbReference type="EMBL" id="SPN99846.1"/>
    </source>
</evidence>
<feature type="transmembrane region" description="Helical" evidence="1">
    <location>
        <begin position="70"/>
        <end position="91"/>
    </location>
</feature>
<comment type="caution">
    <text evidence="2">The sequence shown here is derived from an EMBL/GenBank/DDBJ whole genome shotgun (WGS) entry which is preliminary data.</text>
</comment>
<organism evidence="2 3">
    <name type="scientific">Cephalotrichum gorgonifer</name>
    <dbReference type="NCBI Taxonomy" id="2041049"/>
    <lineage>
        <taxon>Eukaryota</taxon>
        <taxon>Fungi</taxon>
        <taxon>Dikarya</taxon>
        <taxon>Ascomycota</taxon>
        <taxon>Pezizomycotina</taxon>
        <taxon>Sordariomycetes</taxon>
        <taxon>Hypocreomycetidae</taxon>
        <taxon>Microascales</taxon>
        <taxon>Microascaceae</taxon>
        <taxon>Cephalotrichum</taxon>
    </lineage>
</organism>
<proteinExistence type="predicted"/>
<dbReference type="AlphaFoldDB" id="A0AAE8SSW5"/>
<protein>
    <recommendedName>
        <fullName evidence="4">MFS maltose permease</fullName>
    </recommendedName>
</protein>
<keyword evidence="1" id="KW-1133">Transmembrane helix</keyword>
<accession>A0AAE8SSW5</accession>
<evidence type="ECO:0000313" key="3">
    <source>
        <dbReference type="Proteomes" id="UP001187682"/>
    </source>
</evidence>
<dbReference type="Proteomes" id="UP001187682">
    <property type="component" value="Unassembled WGS sequence"/>
</dbReference>